<dbReference type="GO" id="GO:0003676">
    <property type="term" value="F:nucleic acid binding"/>
    <property type="evidence" value="ECO:0007669"/>
    <property type="project" value="InterPro"/>
</dbReference>
<dbReference type="CDD" id="cd18797">
    <property type="entry name" value="SF2_C_Hrq"/>
    <property type="match status" value="1"/>
</dbReference>
<comment type="caution">
    <text evidence="5">The sequence shown here is derived from an EMBL/GenBank/DDBJ whole genome shotgun (WGS) entry which is preliminary data.</text>
</comment>
<dbReference type="PANTHER" id="PTHR47957">
    <property type="entry name" value="ATP-DEPENDENT HELICASE HRQ1"/>
    <property type="match status" value="1"/>
</dbReference>
<keyword evidence="1" id="KW-0547">Nucleotide-binding</keyword>
<dbReference type="SMART" id="SM00487">
    <property type="entry name" value="DEXDc"/>
    <property type="match status" value="1"/>
</dbReference>
<dbReference type="InterPro" id="IPR022307">
    <property type="entry name" value="Helicase_put_actinobac"/>
</dbReference>
<dbReference type="SMART" id="SM00490">
    <property type="entry name" value="HELICc"/>
    <property type="match status" value="1"/>
</dbReference>
<dbReference type="CDD" id="cd17923">
    <property type="entry name" value="DEXHc_Hrq1-like"/>
    <property type="match status" value="1"/>
</dbReference>
<dbReference type="Pfam" id="PF00271">
    <property type="entry name" value="Helicase_C"/>
    <property type="match status" value="1"/>
</dbReference>
<dbReference type="InterPro" id="IPR001650">
    <property type="entry name" value="Helicase_C-like"/>
</dbReference>
<dbReference type="Gene3D" id="3.40.50.300">
    <property type="entry name" value="P-loop containing nucleotide triphosphate hydrolases"/>
    <property type="match status" value="2"/>
</dbReference>
<dbReference type="InterPro" id="IPR055227">
    <property type="entry name" value="HRQ1_WHD"/>
</dbReference>
<evidence type="ECO:0000256" key="2">
    <source>
        <dbReference type="ARBA" id="ARBA00022840"/>
    </source>
</evidence>
<protein>
    <submittedName>
        <fullName evidence="5">Putative ATP-dependent helicase Lhr</fullName>
    </submittedName>
</protein>
<dbReference type="InterPro" id="IPR027417">
    <property type="entry name" value="P-loop_NTPase"/>
</dbReference>
<dbReference type="Pfam" id="PF09369">
    <property type="entry name" value="MZB"/>
    <property type="match status" value="1"/>
</dbReference>
<evidence type="ECO:0000256" key="1">
    <source>
        <dbReference type="ARBA" id="ARBA00022741"/>
    </source>
</evidence>
<feature type="domain" description="Helicase ATP-binding" evidence="3">
    <location>
        <begin position="72"/>
        <end position="254"/>
    </location>
</feature>
<dbReference type="InterPro" id="IPR018973">
    <property type="entry name" value="MZB"/>
</dbReference>
<keyword evidence="5" id="KW-0347">Helicase</keyword>
<evidence type="ECO:0000313" key="5">
    <source>
        <dbReference type="EMBL" id="KQB87236.1"/>
    </source>
</evidence>
<dbReference type="InterPro" id="IPR011545">
    <property type="entry name" value="DEAD/DEAH_box_helicase_dom"/>
</dbReference>
<name>A0A0Q0ULJ9_9CORY</name>
<keyword evidence="6" id="KW-1185">Reference proteome</keyword>
<gene>
    <name evidence="5" type="ORF">Clow_00290</name>
</gene>
<evidence type="ECO:0000259" key="3">
    <source>
        <dbReference type="PROSITE" id="PS51192"/>
    </source>
</evidence>
<accession>A0A0Q0ULJ9</accession>
<proteinExistence type="predicted"/>
<dbReference type="RefSeq" id="WP_055175242.1">
    <property type="nucleotide sequence ID" value="NZ_JAUSQY010000001.1"/>
</dbReference>
<dbReference type="SUPFAM" id="SSF52540">
    <property type="entry name" value="P-loop containing nucleoside triphosphate hydrolases"/>
    <property type="match status" value="1"/>
</dbReference>
<dbReference type="Proteomes" id="UP000050488">
    <property type="component" value="Unassembled WGS sequence"/>
</dbReference>
<dbReference type="EMBL" id="LKEV01000001">
    <property type="protein sequence ID" value="KQB87236.1"/>
    <property type="molecule type" value="Genomic_DNA"/>
</dbReference>
<dbReference type="Pfam" id="PF22982">
    <property type="entry name" value="WHD_HRQ1"/>
    <property type="match status" value="1"/>
</dbReference>
<dbReference type="AlphaFoldDB" id="A0A0Q0ULJ9"/>
<keyword evidence="5" id="KW-0378">Hydrolase</keyword>
<dbReference type="PATRIC" id="fig|1544413.3.peg.292"/>
<keyword evidence="2" id="KW-0067">ATP-binding</keyword>
<dbReference type="GO" id="GO:0005524">
    <property type="term" value="F:ATP binding"/>
    <property type="evidence" value="ECO:0007669"/>
    <property type="project" value="UniProtKB-KW"/>
</dbReference>
<dbReference type="NCBIfam" id="TIGR03817">
    <property type="entry name" value="DECH_helic"/>
    <property type="match status" value="1"/>
</dbReference>
<organism evidence="5 6">
    <name type="scientific">Corynebacterium lowii</name>
    <dbReference type="NCBI Taxonomy" id="1544413"/>
    <lineage>
        <taxon>Bacteria</taxon>
        <taxon>Bacillati</taxon>
        <taxon>Actinomycetota</taxon>
        <taxon>Actinomycetes</taxon>
        <taxon>Mycobacteriales</taxon>
        <taxon>Corynebacteriaceae</taxon>
        <taxon>Corynebacterium</taxon>
    </lineage>
</organism>
<dbReference type="GO" id="GO:0043138">
    <property type="term" value="F:3'-5' DNA helicase activity"/>
    <property type="evidence" value="ECO:0007669"/>
    <property type="project" value="TreeGrafter"/>
</dbReference>
<dbReference type="PANTHER" id="PTHR47957:SF3">
    <property type="entry name" value="ATP-DEPENDENT HELICASE HRQ1"/>
    <property type="match status" value="1"/>
</dbReference>
<dbReference type="FunFam" id="3.40.50.300:FF:001137">
    <property type="entry name" value="DEAD/DEAH box helicase"/>
    <property type="match status" value="1"/>
</dbReference>
<evidence type="ECO:0000259" key="4">
    <source>
        <dbReference type="PROSITE" id="PS51194"/>
    </source>
</evidence>
<dbReference type="GO" id="GO:0006289">
    <property type="term" value="P:nucleotide-excision repair"/>
    <property type="evidence" value="ECO:0007669"/>
    <property type="project" value="TreeGrafter"/>
</dbReference>
<dbReference type="Pfam" id="PF00270">
    <property type="entry name" value="DEAD"/>
    <property type="match status" value="1"/>
</dbReference>
<reference evidence="5 6" key="1">
    <citation type="submission" date="2015-10" db="EMBL/GenBank/DDBJ databases">
        <title>Corynebacteirum lowii and Corynebacterium oculi species nova, derived from human clinical disease and and emended description of Corynebacterium mastiditis.</title>
        <authorList>
            <person name="Bernard K."/>
            <person name="Pacheco A.L."/>
            <person name="Mcdougall C."/>
            <person name="Burtx T."/>
            <person name="Weibe D."/>
            <person name="Tyler S."/>
            <person name="Olson A.B."/>
            <person name="Cnockaert M."/>
            <person name="Eguchi H."/>
            <person name="Kuwahara T."/>
            <person name="Nakayama-Imaohji H."/>
            <person name="Boudewijins M."/>
            <person name="Van Hoecke F."/>
            <person name="Bernier A.-M."/>
            <person name="Vandamme P."/>
        </authorList>
    </citation>
    <scope>NUCLEOTIDE SEQUENCE [LARGE SCALE GENOMIC DNA]</scope>
    <source>
        <strain evidence="5 6">NML 130206</strain>
    </source>
</reference>
<evidence type="ECO:0000313" key="6">
    <source>
        <dbReference type="Proteomes" id="UP000050488"/>
    </source>
</evidence>
<dbReference type="OrthoDB" id="143059at2"/>
<dbReference type="GO" id="GO:0036297">
    <property type="term" value="P:interstrand cross-link repair"/>
    <property type="evidence" value="ECO:0007669"/>
    <property type="project" value="TreeGrafter"/>
</dbReference>
<sequence length="776" mass="83298">MFPPSSPHSSLDSELVAALHSRFPGSQCTHSSTIPAQPARFSAWPQWILPSLRTYLEENGVPRLYAHQVQAAEAAHAGHHVVISTGTSSGKSLGYLLPLLTELANNSTSCALYLTPTKALGSDQIRNLRRLCSEVPDLSGIHPSPYDGDTPAEARAGIRDISRLIVTNPDMLHASILAHHPRWARLLRKLRYIVIDECHVYRGIFGAHIALVLRRLLRLARHYGANPTVIAASATSADPAEHASLLTGLHVQAITEDGSPSGERTIVLWEPGPLPSEDATPTRRSATSEAAGLMAALIAQGARTLTFVRSRRAAEAVAMQASEDLVLMGKPLASQKIRPYRAGYLAEDRRAVERQLDSGELLGVATTNALELGIDIGGLDAIITAGFPGTVSSLWQQAGRAGRRNQSSIMVLVARDDPLDTYLIHHPDALLGRPLERSVFNPHNPHVLRDHLYCAAIELPLTAQDIDYFGATEVIGELEEEGLLRRRPCGWFPVGDHMDSAHGELGLRGGNNGEILIADASDGRLLGTIDTTRAPAHVHPGAVYLHQGETYVVDDLHLDDAVALVRPASVDYTTFARSTTSIRILGEPLAHRELRPGLNLSSLNVEVTNQVVDYVARRPDGTLLDTVALTMPAHILHTRAVAYTLTPSFLEEIGIPVAEQPGALHAAEHAAIGMLPLIATCDRWDIGGLSTTVHPDTGLPTVFVYDGYAGGAGFADCGFENFATWIKATFEAVRSCPCESGCPSCVQSPKCGNGNQPLSKPGAIRLLGTLVSAVEA</sequence>
<dbReference type="InterPro" id="IPR014001">
    <property type="entry name" value="Helicase_ATP-bd"/>
</dbReference>
<dbReference type="PROSITE" id="PS51194">
    <property type="entry name" value="HELICASE_CTER"/>
    <property type="match status" value="1"/>
</dbReference>
<dbReference type="PROSITE" id="PS51192">
    <property type="entry name" value="HELICASE_ATP_BIND_1"/>
    <property type="match status" value="1"/>
</dbReference>
<feature type="domain" description="Helicase C-terminal" evidence="4">
    <location>
        <begin position="292"/>
        <end position="446"/>
    </location>
</feature>